<dbReference type="EMBL" id="OV121142">
    <property type="protein sequence ID" value="CAH0549489.1"/>
    <property type="molecule type" value="Genomic_DNA"/>
</dbReference>
<reference evidence="14" key="1">
    <citation type="submission" date="2021-12" db="EMBL/GenBank/DDBJ databases">
        <authorList>
            <person name="King R."/>
        </authorList>
    </citation>
    <scope>NUCLEOTIDE SEQUENCE</scope>
</reference>
<feature type="region of interest" description="Disordered" evidence="12">
    <location>
        <begin position="747"/>
        <end position="779"/>
    </location>
</feature>
<feature type="region of interest" description="Disordered" evidence="12">
    <location>
        <begin position="929"/>
        <end position="970"/>
    </location>
</feature>
<dbReference type="PANTHER" id="PTHR23198">
    <property type="entry name" value="NUCLEOPORIN"/>
    <property type="match status" value="1"/>
</dbReference>
<evidence type="ECO:0000256" key="1">
    <source>
        <dbReference type="ARBA" id="ARBA00004567"/>
    </source>
</evidence>
<evidence type="ECO:0000256" key="2">
    <source>
        <dbReference type="ARBA" id="ARBA00004620"/>
    </source>
</evidence>
<dbReference type="GO" id="GO:0051028">
    <property type="term" value="P:mRNA transport"/>
    <property type="evidence" value="ECO:0007669"/>
    <property type="project" value="UniProtKB-KW"/>
</dbReference>
<feature type="compositionally biased region" description="Polar residues" evidence="12">
    <location>
        <begin position="22"/>
        <end position="39"/>
    </location>
</feature>
<dbReference type="Pfam" id="PF12110">
    <property type="entry name" value="Nup96"/>
    <property type="match status" value="1"/>
</dbReference>
<sequence length="1705" mass="185249">MFSNMNKPTFGATSSAGFGFGQTQTTNANPFGQPQQSTLFGKPAAGGFGSPSTSTFGQPQAAGGGLFSGVQQQQPGGLFQNANTSFGAAPATQTGFGGGGGLFGQQPSTSAGIFNSPTSSFGQQAKPAGFGFGQTQNQPLMFGQQPQAAATSNLFGGAAQSSNLFGNTATAGFGNQQSGTPVKFNPVTGTDTMVKNGQTQSINTKHHSITCMKEYEAKSFEELRWEDYQVNRKGPQQGSTGFGAATPFGGAPASSAPTMFGQPTDQNKSAFGQTSSVFGQSTTTFGQQAAGGFGMTAQPNQMAGGGMFGAKPAGFGAAASTATTTGFGFGAQTQAANPFGAAQPNKPFAAGASVFGATTSQPTAGFGTTGGMFGAQQQQTATTGMFGKPAQPTAAFGQLGSTGFGMSQPTASAPTNTLFTANKPLFGQTTTTQGAGGFGVGTNTFGQTNTSSFGASLNKPAFGAGLNTGLGFGNTFGTQQQTTGLFGNAGKPEGGGLFGNAQSGGLFGNAASSGGFQGFGGGSFGQAPTQTDTFSTGAQFSGGNLASLTSDPFGDAPHLAGLEPKARVAPAQHPSVATNPTELKSLLDSSKKVDMTQGTRLKVFPKIRKDSLFDGLQHSEAETPDYLKTSCRRLVVKARAPENPNLLRDEILNVLCSPESAGAARSRAPGGDATPASLGKEDGASRLVGAKALESGGGKKVAPLKLTFETTMQEDSIGGLQGGTLGGKPNLSANRSSSLIHQDLASDPADDYDQLNPDSKDRAGSGDSPQPPHPTGIVCTRPEYYTLPALDELTRYVDADGACVVKGFTIGRRGFGNVYFPEEIDVAGLNVDQLVHFRYREINVYPDETKKPPIGQGLNRRAQVTLDRVYPKKSGTNHLIKDCAELVQMNFAEKLRKVTVKKNAKFKDYRPETGSWVFLVEHFSKYGFTDSDDETDSNEKNAKDSTVKGKEQKQKEGNKIPIEDDKFPKEGTKYGIDDDIVIDDDNSNEDDLLQQSMLVDMHENYHEIPTEVPDLHMPYDSYKASKNIQLMKSTLFAEDDRSSDASSHVSIIRQYLDIPEEVPQHLPPIREEPVARRRAVVRPNVYKVYNFGGSDTVPKIESNSSYMDMAVFKGKSFKIGWSKGFNFCQLKSRGEVSGEIEFCALKFKDDGHFDPLNECLADSLKIVLEESTYELTDNIPTFRIKKGKNYLLKQAELFDRLRTKFNRSESRYLASVWQLCLALWGPGENTWHHRRYLLSEWLKSNLNDKNIASINMFRDIFDLLAGFKIYEAANLCVENRMPNLSLIVSQLSLTGRTKCLLQGQIEAWYDSLTASYISDDVKRIYLLLSGIPSKDNVNVFEDLEWKTAFALHLWYVVPNGAHIDSAIEMYKNAFEEIGYAEKPTPPYSKSYDDNAYDVLYHILLLFKSNIHRLSSVLNPATHTDNPLDYKLSWLLLQLFLSLEVGIVDAPEKIKFCASFANQLESMGKWEWAVFSLLHINDNSTKRKLVVDILERNLSADVDKATLEAQNNLVNNMKIPAEWIHRVKGEKNNALGRYYEAFNHFTKALDYGRANDILLEHILPGLFINEQYAIIKMMIEEISPGCDVILHYQHGAGLMADFLNLQDKVITFKQEELFRLQSQLNSISERLRFFPVKTEQQKLCVAEMSKRCSWIYKELCKKSKNSILTSSFSHFIDNLVMPPDFKQNEALYLINEFDNFRLNRIS</sequence>
<dbReference type="GO" id="GO:0031965">
    <property type="term" value="C:nuclear membrane"/>
    <property type="evidence" value="ECO:0007669"/>
    <property type="project" value="UniProtKB-SubCell"/>
</dbReference>
<dbReference type="PANTHER" id="PTHR23198:SF6">
    <property type="entry name" value="NUCLEAR PORE COMPLEX PROTEIN NUP98-NUP96"/>
    <property type="match status" value="1"/>
</dbReference>
<feature type="region of interest" description="Disordered" evidence="12">
    <location>
        <begin position="661"/>
        <end position="682"/>
    </location>
</feature>
<keyword evidence="15" id="KW-1185">Reference proteome</keyword>
<evidence type="ECO:0000313" key="15">
    <source>
        <dbReference type="Proteomes" id="UP001154078"/>
    </source>
</evidence>
<dbReference type="InterPro" id="IPR037665">
    <property type="entry name" value="Nucleoporin_S59-like"/>
</dbReference>
<protein>
    <recommendedName>
        <fullName evidence="4">Nuclear pore complex protein Nup98-Nup96</fullName>
    </recommendedName>
</protein>
<gene>
    <name evidence="14" type="ORF">MELIAE_LOCUS2618</name>
</gene>
<keyword evidence="7" id="KW-0509">mRNA transport</keyword>
<dbReference type="PROSITE" id="PS51434">
    <property type="entry name" value="NUP_C"/>
    <property type="match status" value="1"/>
</dbReference>
<dbReference type="GO" id="GO:0003723">
    <property type="term" value="F:RNA binding"/>
    <property type="evidence" value="ECO:0007669"/>
    <property type="project" value="TreeGrafter"/>
</dbReference>
<dbReference type="OrthoDB" id="3797628at2759"/>
<dbReference type="SUPFAM" id="SSF82215">
    <property type="entry name" value="C-terminal autoproteolytic domain of nucleoporin nup98"/>
    <property type="match status" value="1"/>
</dbReference>
<comment type="similarity">
    <text evidence="3">Belongs to the nucleoporin GLFG family.</text>
</comment>
<evidence type="ECO:0000256" key="3">
    <source>
        <dbReference type="ARBA" id="ARBA00008926"/>
    </source>
</evidence>
<keyword evidence="5" id="KW-0813">Transport</keyword>
<dbReference type="GO" id="GO:0008139">
    <property type="term" value="F:nuclear localization sequence binding"/>
    <property type="evidence" value="ECO:0007669"/>
    <property type="project" value="TreeGrafter"/>
</dbReference>
<feature type="region of interest" description="Disordered" evidence="12">
    <location>
        <begin position="1"/>
        <end position="138"/>
    </location>
</feature>
<keyword evidence="8" id="KW-0653">Protein transport</keyword>
<dbReference type="GO" id="GO:0006405">
    <property type="term" value="P:RNA export from nucleus"/>
    <property type="evidence" value="ECO:0007669"/>
    <property type="project" value="TreeGrafter"/>
</dbReference>
<dbReference type="Proteomes" id="UP001154078">
    <property type="component" value="Chromosome 11"/>
</dbReference>
<organism evidence="14 15">
    <name type="scientific">Brassicogethes aeneus</name>
    <name type="common">Rape pollen beetle</name>
    <name type="synonym">Meligethes aeneus</name>
    <dbReference type="NCBI Taxonomy" id="1431903"/>
    <lineage>
        <taxon>Eukaryota</taxon>
        <taxon>Metazoa</taxon>
        <taxon>Ecdysozoa</taxon>
        <taxon>Arthropoda</taxon>
        <taxon>Hexapoda</taxon>
        <taxon>Insecta</taxon>
        <taxon>Pterygota</taxon>
        <taxon>Neoptera</taxon>
        <taxon>Endopterygota</taxon>
        <taxon>Coleoptera</taxon>
        <taxon>Polyphaga</taxon>
        <taxon>Cucujiformia</taxon>
        <taxon>Nitidulidae</taxon>
        <taxon>Meligethinae</taxon>
        <taxon>Brassicogethes</taxon>
    </lineage>
</organism>
<feature type="compositionally biased region" description="Basic and acidic residues" evidence="12">
    <location>
        <begin position="937"/>
        <end position="970"/>
    </location>
</feature>
<dbReference type="InterPro" id="IPR007230">
    <property type="entry name" value="Nup98_auto-Pept-S59_dom"/>
</dbReference>
<keyword evidence="9" id="KW-0811">Translocation</keyword>
<evidence type="ECO:0000256" key="9">
    <source>
        <dbReference type="ARBA" id="ARBA00023010"/>
    </source>
</evidence>
<evidence type="ECO:0000256" key="8">
    <source>
        <dbReference type="ARBA" id="ARBA00022927"/>
    </source>
</evidence>
<accession>A0A9P0ATV7</accession>
<dbReference type="InterPro" id="IPR021967">
    <property type="entry name" value="Nup98_C"/>
</dbReference>
<dbReference type="GO" id="GO:0000973">
    <property type="term" value="P:post-transcriptional tethering of RNA polymerase II gene DNA at nuclear periphery"/>
    <property type="evidence" value="ECO:0007669"/>
    <property type="project" value="TreeGrafter"/>
</dbReference>
<dbReference type="Pfam" id="PF21240">
    <property type="entry name" value="Nup98_GLEBS"/>
    <property type="match status" value="1"/>
</dbReference>
<keyword evidence="10" id="KW-0906">Nuclear pore complex</keyword>
<dbReference type="Pfam" id="PF04096">
    <property type="entry name" value="Nucleoporin2"/>
    <property type="match status" value="1"/>
</dbReference>
<dbReference type="GO" id="GO:0034398">
    <property type="term" value="P:telomere tethering at nuclear periphery"/>
    <property type="evidence" value="ECO:0007669"/>
    <property type="project" value="TreeGrafter"/>
</dbReference>
<dbReference type="GO" id="GO:0006606">
    <property type="term" value="P:protein import into nucleus"/>
    <property type="evidence" value="ECO:0007669"/>
    <property type="project" value="TreeGrafter"/>
</dbReference>
<dbReference type="FunFam" id="1.10.10.2360:FF:000001">
    <property type="entry name" value="Nuclear pore complex protein Nup98-Nup96"/>
    <property type="match status" value="1"/>
</dbReference>
<feature type="domain" description="Peptidase S59" evidence="13">
    <location>
        <begin position="781"/>
        <end position="923"/>
    </location>
</feature>
<feature type="compositionally biased region" description="Polar residues" evidence="12">
    <location>
        <begin position="69"/>
        <end position="85"/>
    </location>
</feature>
<comment type="subcellular location">
    <subcellularLocation>
        <location evidence="2">Nucleus membrane</location>
        <topology evidence="2">Peripheral membrane protein</topology>
        <orientation evidence="2">Nucleoplasmic side</orientation>
    </subcellularLocation>
    <subcellularLocation>
        <location evidence="1">Nucleus</location>
        <location evidence="1">Nuclear pore complex</location>
    </subcellularLocation>
</comment>
<evidence type="ECO:0000313" key="14">
    <source>
        <dbReference type="EMBL" id="CAH0549489.1"/>
    </source>
</evidence>
<dbReference type="Gene3D" id="3.30.1610.10">
    <property type="entry name" value="Peptidase S59, nucleoporin"/>
    <property type="match status" value="1"/>
</dbReference>
<proteinExistence type="inferred from homology"/>
<evidence type="ECO:0000256" key="10">
    <source>
        <dbReference type="ARBA" id="ARBA00023132"/>
    </source>
</evidence>
<dbReference type="Gene3D" id="1.25.40.690">
    <property type="match status" value="1"/>
</dbReference>
<feature type="compositionally biased region" description="Polar residues" evidence="12">
    <location>
        <begin position="108"/>
        <end position="123"/>
    </location>
</feature>
<name>A0A9P0ATV7_BRAAE</name>
<evidence type="ECO:0000256" key="11">
    <source>
        <dbReference type="ARBA" id="ARBA00023242"/>
    </source>
</evidence>
<dbReference type="InterPro" id="IPR036903">
    <property type="entry name" value="Nup98_auto-Pept-S59_dom_sf"/>
</dbReference>
<evidence type="ECO:0000256" key="6">
    <source>
        <dbReference type="ARBA" id="ARBA00022813"/>
    </source>
</evidence>
<evidence type="ECO:0000256" key="12">
    <source>
        <dbReference type="SAM" id="MobiDB-lite"/>
    </source>
</evidence>
<evidence type="ECO:0000256" key="4">
    <source>
        <dbReference type="ARBA" id="ARBA00013472"/>
    </source>
</evidence>
<keyword evidence="6" id="KW-0068">Autocatalytic cleavage</keyword>
<evidence type="ECO:0000259" key="13">
    <source>
        <dbReference type="PROSITE" id="PS51434"/>
    </source>
</evidence>
<evidence type="ECO:0000256" key="5">
    <source>
        <dbReference type="ARBA" id="ARBA00022448"/>
    </source>
</evidence>
<dbReference type="Gene3D" id="1.10.10.2360">
    <property type="match status" value="1"/>
</dbReference>
<feature type="compositionally biased region" description="Low complexity" evidence="12">
    <location>
        <begin position="661"/>
        <end position="673"/>
    </location>
</feature>
<dbReference type="GO" id="GO:0044614">
    <property type="term" value="C:nuclear pore cytoplasmic filaments"/>
    <property type="evidence" value="ECO:0007669"/>
    <property type="project" value="TreeGrafter"/>
</dbReference>
<evidence type="ECO:0000256" key="7">
    <source>
        <dbReference type="ARBA" id="ARBA00022816"/>
    </source>
</evidence>
<keyword evidence="11" id="KW-0539">Nucleus</keyword>
<dbReference type="GO" id="GO:0017056">
    <property type="term" value="F:structural constituent of nuclear pore"/>
    <property type="evidence" value="ECO:0007669"/>
    <property type="project" value="InterPro"/>
</dbReference>